<dbReference type="EMBL" id="QXFL01000018">
    <property type="protein sequence ID" value="RIV82464.1"/>
    <property type="molecule type" value="Genomic_DNA"/>
</dbReference>
<evidence type="ECO:0000313" key="3">
    <source>
        <dbReference type="Proteomes" id="UP000286576"/>
    </source>
</evidence>
<proteinExistence type="predicted"/>
<feature type="domain" description="Lysozyme inhibitor LprI-like N-terminal" evidence="1">
    <location>
        <begin position="30"/>
        <end position="132"/>
    </location>
</feature>
<evidence type="ECO:0000313" key="2">
    <source>
        <dbReference type="EMBL" id="RIV82464.1"/>
    </source>
</evidence>
<dbReference type="Pfam" id="PF07007">
    <property type="entry name" value="LprI"/>
    <property type="match status" value="1"/>
</dbReference>
<protein>
    <submittedName>
        <fullName evidence="2">DUF1311 domain-containing protein</fullName>
    </submittedName>
</protein>
<dbReference type="Gene3D" id="1.20.1270.180">
    <property type="match status" value="1"/>
</dbReference>
<dbReference type="InterPro" id="IPR009739">
    <property type="entry name" value="LprI-like_N"/>
</dbReference>
<organism evidence="2 3">
    <name type="scientific">Aurantiacibacter zhengii</name>
    <dbReference type="NCBI Taxonomy" id="2307003"/>
    <lineage>
        <taxon>Bacteria</taxon>
        <taxon>Pseudomonadati</taxon>
        <taxon>Pseudomonadota</taxon>
        <taxon>Alphaproteobacteria</taxon>
        <taxon>Sphingomonadales</taxon>
        <taxon>Erythrobacteraceae</taxon>
        <taxon>Aurantiacibacter</taxon>
    </lineage>
</organism>
<dbReference type="Proteomes" id="UP000286576">
    <property type="component" value="Unassembled WGS sequence"/>
</dbReference>
<dbReference type="AlphaFoldDB" id="A0A418NMT0"/>
<reference evidence="2 3" key="1">
    <citation type="submission" date="2018-08" db="EMBL/GenBank/DDBJ databases">
        <title>Erythrobacter zhengii sp.nov., a bacterium isolated from deep-sea sediment.</title>
        <authorList>
            <person name="Fang C."/>
            <person name="Wu Y.-H."/>
            <person name="Sun C."/>
            <person name="Wang H."/>
            <person name="Cheng H."/>
            <person name="Meng F.-X."/>
            <person name="Wang C.-S."/>
            <person name="Xu X.-W."/>
        </authorList>
    </citation>
    <scope>NUCLEOTIDE SEQUENCE [LARGE SCALE GENOMIC DNA]</scope>
    <source>
        <strain evidence="2 3">V18</strain>
    </source>
</reference>
<comment type="caution">
    <text evidence="2">The sequence shown here is derived from an EMBL/GenBank/DDBJ whole genome shotgun (WGS) entry which is preliminary data.</text>
</comment>
<dbReference type="RefSeq" id="WP_119588273.1">
    <property type="nucleotide sequence ID" value="NZ_CAWODQ010000010.1"/>
</dbReference>
<evidence type="ECO:0000259" key="1">
    <source>
        <dbReference type="Pfam" id="PF07007"/>
    </source>
</evidence>
<name>A0A418NMT0_9SPHN</name>
<keyword evidence="3" id="KW-1185">Reference proteome</keyword>
<dbReference type="OrthoDB" id="7340239at2"/>
<sequence length="140" mass="15373">MNLVTILLPLLAQASADTDAVASAGNASRCAEPTTQQAMNYCAAQEWEQADAALNRQWRATAAEMRRMDSAGVPDDGRPGYFSELLRGQRAWLVYRDHHCASVGNNARGGSMQPLLVANCKTRLTRARTAQLRELVDWPN</sequence>
<gene>
    <name evidence="2" type="ORF">D2V07_17940</name>
</gene>
<accession>A0A418NMT0</accession>